<keyword evidence="5" id="KW-0732">Signal</keyword>
<protein>
    <submittedName>
        <fullName evidence="7">Redoxin family protein</fullName>
    </submittedName>
</protein>
<feature type="domain" description="Thioredoxin" evidence="6">
    <location>
        <begin position="350"/>
        <end position="497"/>
    </location>
</feature>
<evidence type="ECO:0000256" key="2">
    <source>
        <dbReference type="ARBA" id="ARBA00022748"/>
    </source>
</evidence>
<dbReference type="HOGENOM" id="CLU_552823_0_0_10"/>
<dbReference type="InterPro" id="IPR036249">
    <property type="entry name" value="Thioredoxin-like_sf"/>
</dbReference>
<evidence type="ECO:0000259" key="6">
    <source>
        <dbReference type="PROSITE" id="PS51352"/>
    </source>
</evidence>
<evidence type="ECO:0000313" key="8">
    <source>
        <dbReference type="Proteomes" id="UP000003416"/>
    </source>
</evidence>
<dbReference type="Gene3D" id="3.40.30.10">
    <property type="entry name" value="Glutaredoxin"/>
    <property type="match status" value="1"/>
</dbReference>
<gene>
    <name evidence="7" type="ORF">HMPREF9446_02926</name>
</gene>
<sequence>MKKNNISQTVLFVLLIFFASCKADKAQSENESKAIVVCFDRYNPKPYKTAGGIAHLPIPKVSYMDNKGNLVRYTPQTSADTIVLTSVDAFAELALSYRDFEYIYFPIVQGDTVTITMDSQDYPLLSSKYHPERNRIYNMNYKLRKGRTHSGLEAKTCLGSDWVRIAQSIDVIRANNWTSLLADYCPLDSLHSMFNSYKAAYTDTINLFKQQQIISDKIYNHYQYLLTLKDYESRRILNEDTTFYRRMEAGISDEYASYPSYHEYLDYYLWFTNQHIPTIRKSQGRSKDWCQTFDELSAKPFQPKSMQILLKRCIKEISENFSAQDVNHYLDKYLQITQDTTLHNNIKEQYNLSADANQLLLEDIQGKTTNLSLLLKKHKGKVIYVDFWASWCVPCREEMAPSAKLRELYKGKDVEFVYLAYNDTKSSWKKAAKQEGLAEIENNFIITNSKNSKTLEAIKLELIPRYIIFDKQGSLVEMNAPKPSDEQATIVINKYLKQ</sequence>
<evidence type="ECO:0000256" key="1">
    <source>
        <dbReference type="ARBA" id="ARBA00004196"/>
    </source>
</evidence>
<dbReference type="Pfam" id="PF08534">
    <property type="entry name" value="Redoxin"/>
    <property type="match status" value="1"/>
</dbReference>
<evidence type="ECO:0000256" key="4">
    <source>
        <dbReference type="ARBA" id="ARBA00023284"/>
    </source>
</evidence>
<dbReference type="PANTHER" id="PTHR42852">
    <property type="entry name" value="THIOL:DISULFIDE INTERCHANGE PROTEIN DSBE"/>
    <property type="match status" value="1"/>
</dbReference>
<dbReference type="STRING" id="763034.HMPREF9446_02926"/>
<dbReference type="AlphaFoldDB" id="F3PVZ6"/>
<dbReference type="InterPro" id="IPR050553">
    <property type="entry name" value="Thioredoxin_ResA/DsbE_sf"/>
</dbReference>
<reference evidence="7 8" key="1">
    <citation type="submission" date="2011-02" db="EMBL/GenBank/DDBJ databases">
        <authorList>
            <person name="Weinstock G."/>
            <person name="Sodergren E."/>
            <person name="Clifton S."/>
            <person name="Fulton L."/>
            <person name="Fulton B."/>
            <person name="Courtney L."/>
            <person name="Fronick C."/>
            <person name="Harrison M."/>
            <person name="Strong C."/>
            <person name="Farmer C."/>
            <person name="Delahaunty K."/>
            <person name="Markovic C."/>
            <person name="Hall O."/>
            <person name="Minx P."/>
            <person name="Tomlinson C."/>
            <person name="Mitreva M."/>
            <person name="Hou S."/>
            <person name="Chen J."/>
            <person name="Wollam A."/>
            <person name="Pepin K.H."/>
            <person name="Johnson M."/>
            <person name="Bhonagiri V."/>
            <person name="Zhang X."/>
            <person name="Suruliraj S."/>
            <person name="Warren W."/>
            <person name="Chinwalla A."/>
            <person name="Mardis E.R."/>
            <person name="Wilson R.K."/>
        </authorList>
    </citation>
    <scope>NUCLEOTIDE SEQUENCE [LARGE SCALE GENOMIC DNA]</scope>
    <source>
        <strain evidence="7 8">YIT 12057</strain>
    </source>
</reference>
<dbReference type="SUPFAM" id="SSF52833">
    <property type="entry name" value="Thioredoxin-like"/>
    <property type="match status" value="1"/>
</dbReference>
<dbReference type="EMBL" id="AFBN01000092">
    <property type="protein sequence ID" value="EGF52658.1"/>
    <property type="molecule type" value="Genomic_DNA"/>
</dbReference>
<dbReference type="GO" id="GO:0030313">
    <property type="term" value="C:cell envelope"/>
    <property type="evidence" value="ECO:0007669"/>
    <property type="project" value="UniProtKB-SubCell"/>
</dbReference>
<dbReference type="CDD" id="cd02966">
    <property type="entry name" value="TlpA_like_family"/>
    <property type="match status" value="1"/>
</dbReference>
<dbReference type="PROSITE" id="PS51352">
    <property type="entry name" value="THIOREDOXIN_2"/>
    <property type="match status" value="1"/>
</dbReference>
<evidence type="ECO:0000313" key="7">
    <source>
        <dbReference type="EMBL" id="EGF52658.1"/>
    </source>
</evidence>
<evidence type="ECO:0000256" key="3">
    <source>
        <dbReference type="ARBA" id="ARBA00023157"/>
    </source>
</evidence>
<dbReference type="PROSITE" id="PS51257">
    <property type="entry name" value="PROKAR_LIPOPROTEIN"/>
    <property type="match status" value="1"/>
</dbReference>
<organism evidence="7 8">
    <name type="scientific">Bacteroides fluxus YIT 12057</name>
    <dbReference type="NCBI Taxonomy" id="763034"/>
    <lineage>
        <taxon>Bacteria</taxon>
        <taxon>Pseudomonadati</taxon>
        <taxon>Bacteroidota</taxon>
        <taxon>Bacteroidia</taxon>
        <taxon>Bacteroidales</taxon>
        <taxon>Bacteroidaceae</taxon>
        <taxon>Bacteroides</taxon>
    </lineage>
</organism>
<feature type="chain" id="PRO_5003305886" evidence="5">
    <location>
        <begin position="23"/>
        <end position="498"/>
    </location>
</feature>
<comment type="subcellular location">
    <subcellularLocation>
        <location evidence="1">Cell envelope</location>
    </subcellularLocation>
</comment>
<name>F3PVZ6_9BACE</name>
<keyword evidence="8" id="KW-1185">Reference proteome</keyword>
<dbReference type="InterPro" id="IPR013766">
    <property type="entry name" value="Thioredoxin_domain"/>
</dbReference>
<dbReference type="InterPro" id="IPR013740">
    <property type="entry name" value="Redoxin"/>
</dbReference>
<feature type="signal peptide" evidence="5">
    <location>
        <begin position="1"/>
        <end position="22"/>
    </location>
</feature>
<dbReference type="PANTHER" id="PTHR42852:SF6">
    <property type="entry name" value="THIOL:DISULFIDE INTERCHANGE PROTEIN DSBE"/>
    <property type="match status" value="1"/>
</dbReference>
<dbReference type="GO" id="GO:0017004">
    <property type="term" value="P:cytochrome complex assembly"/>
    <property type="evidence" value="ECO:0007669"/>
    <property type="project" value="UniProtKB-KW"/>
</dbReference>
<dbReference type="Proteomes" id="UP000003416">
    <property type="component" value="Unassembled WGS sequence"/>
</dbReference>
<evidence type="ECO:0000256" key="5">
    <source>
        <dbReference type="SAM" id="SignalP"/>
    </source>
</evidence>
<comment type="caution">
    <text evidence="7">The sequence shown here is derived from an EMBL/GenBank/DDBJ whole genome shotgun (WGS) entry which is preliminary data.</text>
</comment>
<dbReference type="eggNOG" id="COG0526">
    <property type="taxonomic scope" value="Bacteria"/>
</dbReference>
<proteinExistence type="predicted"/>
<keyword evidence="4" id="KW-0676">Redox-active center</keyword>
<keyword evidence="2" id="KW-0201">Cytochrome c-type biogenesis</keyword>
<accession>F3PVZ6</accession>
<dbReference type="GO" id="GO:0016491">
    <property type="term" value="F:oxidoreductase activity"/>
    <property type="evidence" value="ECO:0007669"/>
    <property type="project" value="InterPro"/>
</dbReference>
<keyword evidence="3" id="KW-1015">Disulfide bond</keyword>